<dbReference type="Proteomes" id="UP001203852">
    <property type="component" value="Unassembled WGS sequence"/>
</dbReference>
<dbReference type="Pfam" id="PF00172">
    <property type="entry name" value="Zn_clus"/>
    <property type="match status" value="1"/>
</dbReference>
<keyword evidence="3" id="KW-0804">Transcription</keyword>
<dbReference type="GO" id="GO:0003677">
    <property type="term" value="F:DNA binding"/>
    <property type="evidence" value="ECO:0007669"/>
    <property type="project" value="UniProtKB-KW"/>
</dbReference>
<dbReference type="PROSITE" id="PS00463">
    <property type="entry name" value="ZN2_CY6_FUNGAL_1"/>
    <property type="match status" value="1"/>
</dbReference>
<evidence type="ECO:0000256" key="3">
    <source>
        <dbReference type="ARBA" id="ARBA00023163"/>
    </source>
</evidence>
<dbReference type="Gene3D" id="4.10.240.10">
    <property type="entry name" value="Zn(2)-C6 fungal-type DNA-binding domain"/>
    <property type="match status" value="1"/>
</dbReference>
<dbReference type="PANTHER" id="PTHR31644:SF2">
    <property type="entry name" value="TRANSCRIPTIONAL ACTIVATOR ARO80-RELATED"/>
    <property type="match status" value="1"/>
</dbReference>
<accession>A0AAN6DYG7</accession>
<evidence type="ECO:0000256" key="1">
    <source>
        <dbReference type="ARBA" id="ARBA00023015"/>
    </source>
</evidence>
<comment type="caution">
    <text evidence="7">The sequence shown here is derived from an EMBL/GenBank/DDBJ whole genome shotgun (WGS) entry which is preliminary data.</text>
</comment>
<dbReference type="SUPFAM" id="SSF57701">
    <property type="entry name" value="Zn2/Cys6 DNA-binding domain"/>
    <property type="match status" value="1"/>
</dbReference>
<feature type="domain" description="Zn(2)-C6 fungal-type" evidence="6">
    <location>
        <begin position="17"/>
        <end position="53"/>
    </location>
</feature>
<dbReference type="InterPro" id="IPR052780">
    <property type="entry name" value="AAA_Catabolism_Regulators"/>
</dbReference>
<keyword evidence="4" id="KW-0539">Nucleus</keyword>
<dbReference type="PANTHER" id="PTHR31644">
    <property type="entry name" value="TRANSCRIPTIONAL ACTIVATOR ARO80-RELATED"/>
    <property type="match status" value="1"/>
</dbReference>
<dbReference type="GO" id="GO:0008270">
    <property type="term" value="F:zinc ion binding"/>
    <property type="evidence" value="ECO:0007669"/>
    <property type="project" value="InterPro"/>
</dbReference>
<dbReference type="GO" id="GO:0005634">
    <property type="term" value="C:nucleus"/>
    <property type="evidence" value="ECO:0007669"/>
    <property type="project" value="TreeGrafter"/>
</dbReference>
<evidence type="ECO:0000259" key="6">
    <source>
        <dbReference type="PROSITE" id="PS50048"/>
    </source>
</evidence>
<evidence type="ECO:0000313" key="8">
    <source>
        <dbReference type="Proteomes" id="UP001203852"/>
    </source>
</evidence>
<organism evidence="7 8">
    <name type="scientific">Exophiala viscosa</name>
    <dbReference type="NCBI Taxonomy" id="2486360"/>
    <lineage>
        <taxon>Eukaryota</taxon>
        <taxon>Fungi</taxon>
        <taxon>Dikarya</taxon>
        <taxon>Ascomycota</taxon>
        <taxon>Pezizomycotina</taxon>
        <taxon>Eurotiomycetes</taxon>
        <taxon>Chaetothyriomycetidae</taxon>
        <taxon>Chaetothyriales</taxon>
        <taxon>Herpotrichiellaceae</taxon>
        <taxon>Exophiala</taxon>
    </lineage>
</organism>
<dbReference type="EMBL" id="MU404352">
    <property type="protein sequence ID" value="KAI1614969.1"/>
    <property type="molecule type" value="Genomic_DNA"/>
</dbReference>
<dbReference type="GO" id="GO:0000981">
    <property type="term" value="F:DNA-binding transcription factor activity, RNA polymerase II-specific"/>
    <property type="evidence" value="ECO:0007669"/>
    <property type="project" value="InterPro"/>
</dbReference>
<dbReference type="InterPro" id="IPR036864">
    <property type="entry name" value="Zn2-C6_fun-type_DNA-bd_sf"/>
</dbReference>
<gene>
    <name evidence="7" type="ORF">EDD36DRAFT_170425</name>
</gene>
<name>A0AAN6DYG7_9EURO</name>
<dbReference type="GO" id="GO:0045944">
    <property type="term" value="P:positive regulation of transcription by RNA polymerase II"/>
    <property type="evidence" value="ECO:0007669"/>
    <property type="project" value="TreeGrafter"/>
</dbReference>
<sequence length="720" mass="81037">MSLVEGLHPQHQRVYKACFSCRQRKVKCDLGSVDRPHEPPCARCRREQKECYFGTKGSRGSYSPSHEHTYDQPRPVKKRRTDGTTQSTPSDHNRIAMSRDMSIVTNDPAQPAEEQERAALKAGPYTSQDTLDILYSKAARTDGQNDNLPTIREERVHPEAGELGRDNLGIDDTVIRATKEVWSQLIFIQDGLFTAEEAMIYLDFFQDHLDPITPISVARFLDYEARADFLIQEPLLATTVLMIASRYCALPGIGAESRRFIIHERLWQCVQRIKTRLFWAEDEPADASSGSQLRTIGTCEALLLICEWHPRTVHFPPGRDSLQLLTGDLSRPRRGASSTSTSTAWKNWSWRSDRLTWSLIWTAFALGAELDVSRADTASRERTNNSGPIPFVMRDTDARSYRLQQLLLIFIAQTSNRIGSHVKVPESLKGHAASYTDSVTRLWADISLLTVKVQETLFVSRDHVREITANGSYIGLLYLLGPTLEEWKMKFDASEVPQPMRAILEMEYGHLRAQTNSIAMQAAATKHRSQTQSSHSRNDDFIAQIIDGSRSVLRVVVDLLGPTKCLTYISVRSYYRILAAVVYLIKAVRLTDSLTEAEASYAMIKKTGIALTDSIVDDANLGVRWGKMFVDLAEAETQVLGQRRGNINVNQVESFPAQLDMDPGTSPSADGFLSFYDPQIWGSFPLDIEDTLGPFGPNIDFRDYIPGPFAESTSRYQAER</sequence>
<feature type="region of interest" description="Disordered" evidence="5">
    <location>
        <begin position="55"/>
        <end position="95"/>
    </location>
</feature>
<evidence type="ECO:0000256" key="5">
    <source>
        <dbReference type="SAM" id="MobiDB-lite"/>
    </source>
</evidence>
<evidence type="ECO:0000256" key="2">
    <source>
        <dbReference type="ARBA" id="ARBA00023125"/>
    </source>
</evidence>
<keyword evidence="2" id="KW-0238">DNA-binding</keyword>
<dbReference type="PROSITE" id="PS50048">
    <property type="entry name" value="ZN2_CY6_FUNGAL_2"/>
    <property type="match status" value="1"/>
</dbReference>
<dbReference type="CDD" id="cd00067">
    <property type="entry name" value="GAL4"/>
    <property type="match status" value="1"/>
</dbReference>
<keyword evidence="1" id="KW-0805">Transcription regulation</keyword>
<dbReference type="AlphaFoldDB" id="A0AAN6DYG7"/>
<dbReference type="InterPro" id="IPR001138">
    <property type="entry name" value="Zn2Cys6_DnaBD"/>
</dbReference>
<dbReference type="GO" id="GO:0009074">
    <property type="term" value="P:aromatic amino acid family catabolic process"/>
    <property type="evidence" value="ECO:0007669"/>
    <property type="project" value="TreeGrafter"/>
</dbReference>
<protein>
    <recommendedName>
        <fullName evidence="6">Zn(2)-C6 fungal-type domain-containing protein</fullName>
    </recommendedName>
</protein>
<evidence type="ECO:0000313" key="7">
    <source>
        <dbReference type="EMBL" id="KAI1614969.1"/>
    </source>
</evidence>
<proteinExistence type="predicted"/>
<keyword evidence="8" id="KW-1185">Reference proteome</keyword>
<evidence type="ECO:0000256" key="4">
    <source>
        <dbReference type="ARBA" id="ARBA00023242"/>
    </source>
</evidence>
<reference evidence="7" key="1">
    <citation type="journal article" date="2022" name="bioRxiv">
        <title>Deciphering the potential niche of two novel black yeast fungi from a biological soil crust based on their genomes, phenotypes, and melanin regulation.</title>
        <authorList>
            <consortium name="DOE Joint Genome Institute"/>
            <person name="Carr E.C."/>
            <person name="Barton Q."/>
            <person name="Grambo S."/>
            <person name="Sullivan M."/>
            <person name="Renfro C.M."/>
            <person name="Kuo A."/>
            <person name="Pangilinan J."/>
            <person name="Lipzen A."/>
            <person name="Keymanesh K."/>
            <person name="Savage E."/>
            <person name="Barry K."/>
            <person name="Grigoriev I.V."/>
            <person name="Riekhof W.R."/>
            <person name="Harris S.S."/>
        </authorList>
    </citation>
    <scope>NUCLEOTIDE SEQUENCE</scope>
    <source>
        <strain evidence="7">JF 03-4F</strain>
    </source>
</reference>
<dbReference type="SMART" id="SM00066">
    <property type="entry name" value="GAL4"/>
    <property type="match status" value="1"/>
</dbReference>